<dbReference type="SUPFAM" id="SSF52266">
    <property type="entry name" value="SGNH hydrolase"/>
    <property type="match status" value="1"/>
</dbReference>
<keyword evidence="1" id="KW-0472">Membrane</keyword>
<gene>
    <name evidence="3" type="primary">lipC</name>
    <name evidence="3" type="ORF">CLPUN_26660</name>
</gene>
<organism evidence="3 4">
    <name type="scientific">Clostridium puniceum</name>
    <dbReference type="NCBI Taxonomy" id="29367"/>
    <lineage>
        <taxon>Bacteria</taxon>
        <taxon>Bacillati</taxon>
        <taxon>Bacillota</taxon>
        <taxon>Clostridia</taxon>
        <taxon>Eubacteriales</taxon>
        <taxon>Clostridiaceae</taxon>
        <taxon>Clostridium</taxon>
    </lineage>
</organism>
<dbReference type="PANTHER" id="PTHR30383:SF27">
    <property type="entry name" value="SPORE GERMINATION LIPASE LIPC"/>
    <property type="match status" value="1"/>
</dbReference>
<evidence type="ECO:0000313" key="4">
    <source>
        <dbReference type="Proteomes" id="UP000190890"/>
    </source>
</evidence>
<evidence type="ECO:0000259" key="2">
    <source>
        <dbReference type="Pfam" id="PF13472"/>
    </source>
</evidence>
<dbReference type="GO" id="GO:0004622">
    <property type="term" value="F:phosphatidylcholine lysophospholipase activity"/>
    <property type="evidence" value="ECO:0007669"/>
    <property type="project" value="TreeGrafter"/>
</dbReference>
<name>A0A1S8TFN1_9CLOT</name>
<dbReference type="EC" id="3.-.-.-" evidence="3"/>
<dbReference type="EMBL" id="LZZM01000173">
    <property type="protein sequence ID" value="OOM76434.1"/>
    <property type="molecule type" value="Genomic_DNA"/>
</dbReference>
<sequence length="265" mass="29548">MYKKIIWNIILSVSIISAIVFSVSLIISAKITNGPNIKNEEITAKNTEANNENESTFSGNGDSYNILILGDSLAKGTGDETGIGFAQEFANLWGAKTNKKVEVSNIGVNGDISSGLLTIVQKQETLKSIELSNLIFISIGGNEVKVFQNNKNGAALTDAKKVQDNYLNNLKEIMDLIWSKNKNSRVVFIGLYNPFGDDINQDNLKIFYDWNYKTEMLLSAYPSCVFIPTYDLFKYNLDNYLAQDEFHPNSKGYKAIANRILEVVK</sequence>
<dbReference type="STRING" id="29367.CLPUN_26660"/>
<protein>
    <submittedName>
        <fullName evidence="3">Spore germination lipase LipC</fullName>
        <ecNumber evidence="3">3.-.-.-</ecNumber>
    </submittedName>
</protein>
<dbReference type="Gene3D" id="3.40.50.1110">
    <property type="entry name" value="SGNH hydrolase"/>
    <property type="match status" value="1"/>
</dbReference>
<dbReference type="InterPro" id="IPR051532">
    <property type="entry name" value="Ester_Hydrolysis_Enzymes"/>
</dbReference>
<proteinExistence type="predicted"/>
<evidence type="ECO:0000313" key="3">
    <source>
        <dbReference type="EMBL" id="OOM76434.1"/>
    </source>
</evidence>
<keyword evidence="3" id="KW-0378">Hydrolase</keyword>
<keyword evidence="1" id="KW-0812">Transmembrane</keyword>
<feature type="domain" description="SGNH hydrolase-type esterase" evidence="2">
    <location>
        <begin position="68"/>
        <end position="255"/>
    </location>
</feature>
<dbReference type="Proteomes" id="UP000190890">
    <property type="component" value="Unassembled WGS sequence"/>
</dbReference>
<reference evidence="3 4" key="1">
    <citation type="submission" date="2016-05" db="EMBL/GenBank/DDBJ databases">
        <title>Microbial solvent formation.</title>
        <authorList>
            <person name="Poehlein A."/>
            <person name="Montoya Solano J.D."/>
            <person name="Flitsch S."/>
            <person name="Krabben P."/>
            <person name="Duerre P."/>
            <person name="Daniel R."/>
        </authorList>
    </citation>
    <scope>NUCLEOTIDE SEQUENCE [LARGE SCALE GENOMIC DNA]</scope>
    <source>
        <strain evidence="3 4">DSM 2619</strain>
    </source>
</reference>
<keyword evidence="1" id="KW-1133">Transmembrane helix</keyword>
<dbReference type="Pfam" id="PF13472">
    <property type="entry name" value="Lipase_GDSL_2"/>
    <property type="match status" value="1"/>
</dbReference>
<keyword evidence="4" id="KW-1185">Reference proteome</keyword>
<dbReference type="AlphaFoldDB" id="A0A1S8TFN1"/>
<feature type="transmembrane region" description="Helical" evidence="1">
    <location>
        <begin position="6"/>
        <end position="29"/>
    </location>
</feature>
<dbReference type="PANTHER" id="PTHR30383">
    <property type="entry name" value="THIOESTERASE 1/PROTEASE 1/LYSOPHOSPHOLIPASE L1"/>
    <property type="match status" value="1"/>
</dbReference>
<comment type="caution">
    <text evidence="3">The sequence shown here is derived from an EMBL/GenBank/DDBJ whole genome shotgun (WGS) entry which is preliminary data.</text>
</comment>
<dbReference type="InterPro" id="IPR036514">
    <property type="entry name" value="SGNH_hydro_sf"/>
</dbReference>
<dbReference type="InterPro" id="IPR013830">
    <property type="entry name" value="SGNH_hydro"/>
</dbReference>
<accession>A0A1S8TFN1</accession>
<evidence type="ECO:0000256" key="1">
    <source>
        <dbReference type="SAM" id="Phobius"/>
    </source>
</evidence>
<dbReference type="OrthoDB" id="252349at2"/>
<dbReference type="RefSeq" id="WP_077847774.1">
    <property type="nucleotide sequence ID" value="NZ_LZZM01000173.1"/>
</dbReference>